<accession>A0AAN0VI32</accession>
<dbReference type="InterPro" id="IPR000674">
    <property type="entry name" value="Ald_Oxase/Xan_DH_a/b"/>
</dbReference>
<dbReference type="Pfam" id="PF06240">
    <property type="entry name" value="COXG"/>
    <property type="match status" value="1"/>
</dbReference>
<sequence length="979" mass="103879">MAFDTKTADVEERIEDGALLSGSAQFIDDLPFAVGTLHAAILRAPHAHASIVSIDSSRARALPGVAAVIDGTALAKVSEPLMVGVKIPIKCWPMAVDRARYVGEPVVVVLAEDRYVAEDALDLIEVNYTPLPPVIDPEAALDMNAYVLHEELENNLGSERTFRYGDPESAREAAPRCIAVKVRYPRNSCTPMETYGVLAEYDPHGTGYDIQANFQGPFSIHPVIARALKVPGSKLRLRTPPNSGGSFGVKQGVFPYIVLMAACARIAARPVKWIEDRLEHLTASVSATNRVVELQAAVEPDGRVTALFWDQIEDVGAYLRAPEPATLYRMHGNLCGAYDIANLSVRNRIVMTNKTPTGLNRGFGGPQIYYALERLMQRIAQELELDPLDVIRRNLISSFPYRTASGTTYDSGDYVRAFDVALNDGRYGELLSRRDLARAAGRIYGIGLTAAVEPSVSNMGYLSTALTPAQRAKSGPKNGAHAAATISLDPVGSVTVQIDSVPQGQGHQTVAAKLVSGVLGLRSKDVRVVAEFDTAKDAWSIAAGNYSSRFAASTLSAVQLAADRLRHRLARIAAGQLNGRPEDIVFAGGRVHLNGNPEASISFARIASASHWAPGTLPDDMDPVVRETAIWSPEELAAPTGEDGINSSLCHSFIFDFCGVEIDAVSGQVRVDRYVTMHDCGRVLHAGMVEGQIRGAFAQAIGASLFEEFAYGPDGAFLAGTFADYPVPTVLEIPTLDILHIETPSPLTLTGAKGVGEGNCMSTPVCVANAVADALAPKCGAVDLVLPLTPARIAEFLDAEPAAPEGYQPAAPTTGKGLTGRGRAKVSASPQAIWDLLMDPEQLAAIIPGAHGVTQPSEDRFSADVTLGVGPVKGRYKIDVALSELDPPSSALLTGRAAGALGMGEGTGHVSLTVLPDGGTEIAYEYEARVGGKVASVGGRLLDGAARIVIGQFFTALGRRAGGQRSLFARLFVWIGDGK</sequence>
<dbReference type="GO" id="GO:0016491">
    <property type="term" value="F:oxidoreductase activity"/>
    <property type="evidence" value="ECO:0007669"/>
    <property type="project" value="UniProtKB-KW"/>
</dbReference>
<evidence type="ECO:0000259" key="3">
    <source>
        <dbReference type="SMART" id="SM01008"/>
    </source>
</evidence>
<dbReference type="SUPFAM" id="SSF54665">
    <property type="entry name" value="CO dehydrogenase molybdoprotein N-domain-like"/>
    <property type="match status" value="1"/>
</dbReference>
<dbReference type="Gene3D" id="3.30.530.20">
    <property type="match status" value="1"/>
</dbReference>
<dbReference type="Gene3D" id="3.90.1170.50">
    <property type="entry name" value="Aldehyde oxidase/xanthine dehydrogenase, a/b hammerhead"/>
    <property type="match status" value="1"/>
</dbReference>
<dbReference type="Proteomes" id="UP000028680">
    <property type="component" value="Chromosome"/>
</dbReference>
<dbReference type="PANTHER" id="PTHR11908">
    <property type="entry name" value="XANTHINE DEHYDROGENASE"/>
    <property type="match status" value="1"/>
</dbReference>
<dbReference type="InterPro" id="IPR016208">
    <property type="entry name" value="Ald_Oxase/xanthine_DH-like"/>
</dbReference>
<keyword evidence="5" id="KW-1185">Reference proteome</keyword>
<organism evidence="4 5">
    <name type="scientific">Planktomarina temperata RCA23</name>
    <dbReference type="NCBI Taxonomy" id="666509"/>
    <lineage>
        <taxon>Bacteria</taxon>
        <taxon>Pseudomonadati</taxon>
        <taxon>Pseudomonadota</taxon>
        <taxon>Alphaproteobacteria</taxon>
        <taxon>Rhodobacterales</taxon>
        <taxon>Paracoccaceae</taxon>
        <taxon>Planktomarina</taxon>
    </lineage>
</organism>
<reference evidence="4 5" key="1">
    <citation type="journal article" date="2014" name="ISME J.">
        <title>Adaptation of an abundant Roseobacter RCA organism to pelagic systems revealed by genomic and transcriptomic analyses.</title>
        <authorList>
            <person name="Voget S."/>
            <person name="Wemheuer B."/>
            <person name="Brinkhoff T."/>
            <person name="Vollmers J."/>
            <person name="Dietrich S."/>
            <person name="Giebel H.A."/>
            <person name="Beardsley C."/>
            <person name="Sardemann C."/>
            <person name="Bakenhus I."/>
            <person name="Billerbeck S."/>
            <person name="Daniel R."/>
            <person name="Simon M."/>
        </authorList>
    </citation>
    <scope>NUCLEOTIDE SEQUENCE [LARGE SCALE GENOMIC DNA]</scope>
    <source>
        <strain evidence="4 5">RCA23</strain>
    </source>
</reference>
<protein>
    <submittedName>
        <fullName evidence="4">Dehydrogenase molybdenum-binding subunit</fullName>
    </submittedName>
</protein>
<keyword evidence="1" id="KW-0500">Molybdenum</keyword>
<dbReference type="PANTHER" id="PTHR11908:SF132">
    <property type="entry name" value="ALDEHYDE OXIDASE 1-RELATED"/>
    <property type="match status" value="1"/>
</dbReference>
<dbReference type="SMART" id="SM01008">
    <property type="entry name" value="Ald_Xan_dh_C"/>
    <property type="match status" value="1"/>
</dbReference>
<keyword evidence="2" id="KW-0560">Oxidoreductase</keyword>
<evidence type="ECO:0000256" key="2">
    <source>
        <dbReference type="ARBA" id="ARBA00023002"/>
    </source>
</evidence>
<dbReference type="RefSeq" id="WP_044049569.1">
    <property type="nucleotide sequence ID" value="NZ_CP003984.1"/>
</dbReference>
<feature type="domain" description="Aldehyde oxidase/xanthine dehydrogenase a/b hammerhead" evidence="3">
    <location>
        <begin position="21"/>
        <end position="132"/>
    </location>
</feature>
<dbReference type="InterPro" id="IPR008274">
    <property type="entry name" value="AldOxase/xan_DH_MoCoBD1"/>
</dbReference>
<dbReference type="KEGG" id="ptp:RCA23_c12080"/>
<dbReference type="GO" id="GO:0005506">
    <property type="term" value="F:iron ion binding"/>
    <property type="evidence" value="ECO:0007669"/>
    <property type="project" value="InterPro"/>
</dbReference>
<dbReference type="Pfam" id="PF01315">
    <property type="entry name" value="Ald_Xan_dh_C"/>
    <property type="match status" value="1"/>
</dbReference>
<name>A0AAN0VI32_9RHOB</name>
<dbReference type="SUPFAM" id="SSF56003">
    <property type="entry name" value="Molybdenum cofactor-binding domain"/>
    <property type="match status" value="1"/>
</dbReference>
<dbReference type="AlphaFoldDB" id="A0AAN0VI32"/>
<dbReference type="InterPro" id="IPR037165">
    <property type="entry name" value="AldOxase/xan_DH_Mopterin-bd_sf"/>
</dbReference>
<dbReference type="InterPro" id="IPR023393">
    <property type="entry name" value="START-like_dom_sf"/>
</dbReference>
<evidence type="ECO:0000313" key="5">
    <source>
        <dbReference type="Proteomes" id="UP000028680"/>
    </source>
</evidence>
<evidence type="ECO:0000256" key="1">
    <source>
        <dbReference type="ARBA" id="ARBA00022505"/>
    </source>
</evidence>
<dbReference type="Pfam" id="PF20256">
    <property type="entry name" value="MoCoBD_2"/>
    <property type="match status" value="1"/>
</dbReference>
<dbReference type="InterPro" id="IPR046867">
    <property type="entry name" value="AldOxase/xan_DH_MoCoBD2"/>
</dbReference>
<proteinExistence type="predicted"/>
<dbReference type="CDD" id="cd05018">
    <property type="entry name" value="CoxG"/>
    <property type="match status" value="1"/>
</dbReference>
<dbReference type="Pfam" id="PF02738">
    <property type="entry name" value="MoCoBD_1"/>
    <property type="match status" value="1"/>
</dbReference>
<dbReference type="EMBL" id="CP003984">
    <property type="protein sequence ID" value="AII86755.1"/>
    <property type="molecule type" value="Genomic_DNA"/>
</dbReference>
<dbReference type="InterPro" id="IPR036856">
    <property type="entry name" value="Ald_Oxase/Xan_DH_a/b_sf"/>
</dbReference>
<dbReference type="Gene3D" id="3.30.365.10">
    <property type="entry name" value="Aldehyde oxidase/xanthine dehydrogenase, molybdopterin binding domain"/>
    <property type="match status" value="4"/>
</dbReference>
<dbReference type="SUPFAM" id="SSF55961">
    <property type="entry name" value="Bet v1-like"/>
    <property type="match status" value="1"/>
</dbReference>
<evidence type="ECO:0000313" key="4">
    <source>
        <dbReference type="EMBL" id="AII86755.1"/>
    </source>
</evidence>
<dbReference type="InterPro" id="IPR010419">
    <property type="entry name" value="CO_DH_gsu"/>
</dbReference>
<gene>
    <name evidence="4" type="ORF">RCA23_c12080</name>
</gene>